<dbReference type="PANTHER" id="PTHR40618:SF1">
    <property type="entry name" value="B-ZIP TRANSCRIPTION FACTOR (EUROFUNG)"/>
    <property type="match status" value="1"/>
</dbReference>
<keyword evidence="1" id="KW-0175">Coiled coil</keyword>
<name>A0AAV9N3Y2_9EURO</name>
<proteinExistence type="predicted"/>
<dbReference type="Gene3D" id="1.20.5.170">
    <property type="match status" value="1"/>
</dbReference>
<dbReference type="EMBL" id="JAVRRD010000025">
    <property type="protein sequence ID" value="KAK5047603.1"/>
    <property type="molecule type" value="Genomic_DNA"/>
</dbReference>
<dbReference type="AlphaFoldDB" id="A0AAV9N3Y2"/>
<dbReference type="CDD" id="cd14688">
    <property type="entry name" value="bZIP_YAP"/>
    <property type="match status" value="1"/>
</dbReference>
<dbReference type="InterPro" id="IPR046347">
    <property type="entry name" value="bZIP_sf"/>
</dbReference>
<dbReference type="GO" id="GO:0003700">
    <property type="term" value="F:DNA-binding transcription factor activity"/>
    <property type="evidence" value="ECO:0007669"/>
    <property type="project" value="InterPro"/>
</dbReference>
<accession>A0AAV9N3Y2</accession>
<organism evidence="2 3">
    <name type="scientific">Exophiala bonariae</name>
    <dbReference type="NCBI Taxonomy" id="1690606"/>
    <lineage>
        <taxon>Eukaryota</taxon>
        <taxon>Fungi</taxon>
        <taxon>Dikarya</taxon>
        <taxon>Ascomycota</taxon>
        <taxon>Pezizomycotina</taxon>
        <taxon>Eurotiomycetes</taxon>
        <taxon>Chaetothyriomycetidae</taxon>
        <taxon>Chaetothyriales</taxon>
        <taxon>Herpotrichiellaceae</taxon>
        <taxon>Exophiala</taxon>
    </lineage>
</organism>
<protein>
    <recommendedName>
        <fullName evidence="4">BZIP domain-containing protein</fullName>
    </recommendedName>
</protein>
<evidence type="ECO:0000256" key="1">
    <source>
        <dbReference type="SAM" id="Coils"/>
    </source>
</evidence>
<dbReference type="SUPFAM" id="SSF57959">
    <property type="entry name" value="Leucine zipper domain"/>
    <property type="match status" value="1"/>
</dbReference>
<keyword evidence="3" id="KW-1185">Reference proteome</keyword>
<evidence type="ECO:0000313" key="3">
    <source>
        <dbReference type="Proteomes" id="UP001358417"/>
    </source>
</evidence>
<comment type="caution">
    <text evidence="2">The sequence shown here is derived from an EMBL/GenBank/DDBJ whole genome shotgun (WGS) entry which is preliminary data.</text>
</comment>
<gene>
    <name evidence="2" type="ORF">LTR84_006700</name>
</gene>
<dbReference type="GeneID" id="89974871"/>
<reference evidence="2 3" key="1">
    <citation type="submission" date="2023-08" db="EMBL/GenBank/DDBJ databases">
        <title>Black Yeasts Isolated from many extreme environments.</title>
        <authorList>
            <person name="Coleine C."/>
            <person name="Stajich J.E."/>
            <person name="Selbmann L."/>
        </authorList>
    </citation>
    <scope>NUCLEOTIDE SEQUENCE [LARGE SCALE GENOMIC DNA]</scope>
    <source>
        <strain evidence="2 3">CCFEE 5792</strain>
    </source>
</reference>
<dbReference type="Proteomes" id="UP001358417">
    <property type="component" value="Unassembled WGS sequence"/>
</dbReference>
<evidence type="ECO:0000313" key="2">
    <source>
        <dbReference type="EMBL" id="KAK5047603.1"/>
    </source>
</evidence>
<evidence type="ECO:0008006" key="4">
    <source>
        <dbReference type="Google" id="ProtNLM"/>
    </source>
</evidence>
<dbReference type="PANTHER" id="PTHR40618">
    <property type="entry name" value="B-ZIP TRANSCRIPTION FACTOR (EUROFUNG)-RELATED"/>
    <property type="match status" value="1"/>
</dbReference>
<dbReference type="RefSeq" id="XP_064703147.1">
    <property type="nucleotide sequence ID" value="XM_064850260.1"/>
</dbReference>
<feature type="coiled-coil region" evidence="1">
    <location>
        <begin position="54"/>
        <end position="92"/>
    </location>
</feature>
<sequence>MSELATRLEAAFNRTLACHVQDSTGKESGPMRSFGVETRNLHKKHKPKRKVSELDEIEAKRDQASRAQRAFRQRKEDTIASLNLRIRSLDKTVEDLNSCFLNLTDEVVASYWLQHDPTVTKAVQKSIERFLFIVRESDIHQRDNEDIIAYQNSTSATNKPPAMEKNDYASHQSSHRDPIAVAMEPMPTASLWRGENQWSLFRNIPGEIMPSRTDEVNFMSRLPMQGPRISIMATFAQRLHIEAIWCGLRLVHAADSYSQQFFQVFNQVPDFNTRERLKSILNNIFDVQGSPLLAAPPESHVNILCAGGLPSPWLNASDVARYFRIIGMDFDGSQGIVTFKDYPGTLKRRLLKEQGLGTTGHSSVDDDGTLELDYRYQSPGVAAHHNNPISSHSATTHGLSGFWMSTNDASYTDRDHGQSYICIDVSRLIQEIILGTRCVQSYPAFNRDFLDHALARAAVKTRCLKESR</sequence>